<dbReference type="PANTHER" id="PTHR14776:SF1">
    <property type="entry name" value="CADHERIN-LIKE AND PC-ESTERASE DOMAIN-CONTAINING PROTEIN 1"/>
    <property type="match status" value="1"/>
</dbReference>
<organism evidence="2 3">
    <name type="scientific">Oenanthe oenanthe</name>
    <name type="common">Northern wheatear</name>
    <dbReference type="NCBI Taxonomy" id="279966"/>
    <lineage>
        <taxon>Eukaryota</taxon>
        <taxon>Metazoa</taxon>
        <taxon>Chordata</taxon>
        <taxon>Craniata</taxon>
        <taxon>Vertebrata</taxon>
        <taxon>Euteleostomi</taxon>
        <taxon>Archelosauria</taxon>
        <taxon>Archosauria</taxon>
        <taxon>Dinosauria</taxon>
        <taxon>Saurischia</taxon>
        <taxon>Theropoda</taxon>
        <taxon>Coelurosauria</taxon>
        <taxon>Aves</taxon>
        <taxon>Neognathae</taxon>
        <taxon>Neoaves</taxon>
        <taxon>Telluraves</taxon>
        <taxon>Australaves</taxon>
        <taxon>Passeriformes</taxon>
        <taxon>Muscicapidae</taxon>
        <taxon>Oenanthe</taxon>
    </lineage>
</organism>
<keyword evidence="3" id="KW-1185">Reference proteome</keyword>
<evidence type="ECO:0000313" key="2">
    <source>
        <dbReference type="EMBL" id="NXM88059.1"/>
    </source>
</evidence>
<gene>
    <name evidence="2" type="primary">Cped1</name>
    <name evidence="2" type="ORF">OENOEN_R10020</name>
</gene>
<dbReference type="AlphaFoldDB" id="A0A7L1EF04"/>
<dbReference type="InterPro" id="IPR025883">
    <property type="entry name" value="Cadherin-like_domain"/>
</dbReference>
<reference evidence="2 3" key="1">
    <citation type="submission" date="2019-09" db="EMBL/GenBank/DDBJ databases">
        <title>Bird 10,000 Genomes (B10K) Project - Family phase.</title>
        <authorList>
            <person name="Zhang G."/>
        </authorList>
    </citation>
    <scope>NUCLEOTIDE SEQUENCE [LARGE SCALE GENOMIC DNA]</scope>
    <source>
        <strain evidence="2">B10K-DU-001-74</strain>
        <tissue evidence="2">Muscle</tissue>
    </source>
</reference>
<feature type="non-terminal residue" evidence="2">
    <location>
        <position position="1"/>
    </location>
</feature>
<proteinExistence type="predicted"/>
<dbReference type="Gene3D" id="3.30.470.20">
    <property type="entry name" value="ATP-grasp fold, B domain"/>
    <property type="match status" value="1"/>
</dbReference>
<dbReference type="PANTHER" id="PTHR14776">
    <property type="entry name" value="CADHERIN-LIKE AND PC-ESTERASE DOMAIN-CONTAINING PROTEIN 1"/>
    <property type="match status" value="1"/>
</dbReference>
<sequence length="712" mass="81539">MVCGQVPRCRRLCRPRPFLLALVVALCLFCQTLTPLMTSSILSAVVNGIAPNKLTKTQQGRYKEVSQSTIHCFLPGSNSETVKKIDASILQYFGSHTRRAVLYAPPAHHETDRQLCQRILTKHGYTVTVLENRRLVEDLRHEGPYHSGMNPWDLFICVSSRKNGGTGCFQTEDLRNLELFQKVNLLPEIQHFLCRKEGLCQITKAFSDLQLPLVTPDCSGQPRLSRASTTRNVSQGSTMTEQSHLQHWWKQSMSTKLNQVSTTSDHKNILKAQDFSVIIKAYVLVTSLTPLRAFIHSTTTVWHPPKKKHFTLKLQRFFEIFFRNSSPQQAFNNMKEAINKLLLITEVFSKSSASGQNSFNQCSQCFQMLTFDIGFGLSIYPVVLKVHENFDFQIENELTVQDQISKELLFEDTFKFLLSNESSTSSFIEALQKIYGSSVNKDRTYNREDEQCFSLEEINSVITFIKELKSLGQFELLFPSSAPKIQTLLRDLYRMVDPTRRLSSALTLHWLLSNVLQQFQFMNKEAHTNLSEDRRKEETRGTVGMKCQEINPTLTSEFFYFSSEDQHKKLLAVSVYLSALRYPNKTGERQCSYDKDTLSHIRQIFTSPQLDLSPRFNPRIREYYAEVPFDMVTVKIGAQPSNCQCHVHLDDKKGPSTANYPLGLGLNKVIIFLTDDSQPSPEVVSSYKVTIYREDRPSLPLFDDFMMCGFVQ</sequence>
<accession>A0A7L1EF04</accession>
<feature type="non-terminal residue" evidence="2">
    <location>
        <position position="712"/>
    </location>
</feature>
<name>A0A7L1EF04_OENON</name>
<dbReference type="Pfam" id="PF12733">
    <property type="entry name" value="Cadherin-like"/>
    <property type="match status" value="1"/>
</dbReference>
<protein>
    <submittedName>
        <fullName evidence="2">CPED1 protein</fullName>
    </submittedName>
</protein>
<comment type="caution">
    <text evidence="2">The sequence shown here is derived from an EMBL/GenBank/DDBJ whole genome shotgun (WGS) entry which is preliminary data.</text>
</comment>
<dbReference type="Proteomes" id="UP000565754">
    <property type="component" value="Unassembled WGS sequence"/>
</dbReference>
<feature type="domain" description="Cadherin-like beta-sandwich-like" evidence="1">
    <location>
        <begin position="610"/>
        <end position="694"/>
    </location>
</feature>
<dbReference type="EMBL" id="VXBF01011125">
    <property type="protein sequence ID" value="NXM88059.1"/>
    <property type="molecule type" value="Genomic_DNA"/>
</dbReference>
<evidence type="ECO:0000259" key="1">
    <source>
        <dbReference type="Pfam" id="PF12733"/>
    </source>
</evidence>
<evidence type="ECO:0000313" key="3">
    <source>
        <dbReference type="Proteomes" id="UP000565754"/>
    </source>
</evidence>